<dbReference type="OrthoDB" id="21502at2759"/>
<protein>
    <recommendedName>
        <fullName evidence="4">Trichothecene 3-O-acetyltransferase</fullName>
    </recommendedName>
</protein>
<proteinExistence type="predicted"/>
<dbReference type="InterPro" id="IPR023213">
    <property type="entry name" value="CAT-like_dom_sf"/>
</dbReference>
<evidence type="ECO:0008006" key="4">
    <source>
        <dbReference type="Google" id="ProtNLM"/>
    </source>
</evidence>
<keyword evidence="3" id="KW-1185">Reference proteome</keyword>
<dbReference type="EMBL" id="JAIZPD010000006">
    <property type="protein sequence ID" value="KAH0962319.1"/>
    <property type="molecule type" value="Genomic_DNA"/>
</dbReference>
<feature type="compositionally biased region" description="Basic and acidic residues" evidence="1">
    <location>
        <begin position="228"/>
        <end position="237"/>
    </location>
</feature>
<dbReference type="AlphaFoldDB" id="A0A9P8MW74"/>
<accession>A0A9P8MW74</accession>
<organism evidence="2 3">
    <name type="scientific">Hirsutella rhossiliensis</name>
    <dbReference type="NCBI Taxonomy" id="111463"/>
    <lineage>
        <taxon>Eukaryota</taxon>
        <taxon>Fungi</taxon>
        <taxon>Dikarya</taxon>
        <taxon>Ascomycota</taxon>
        <taxon>Pezizomycotina</taxon>
        <taxon>Sordariomycetes</taxon>
        <taxon>Hypocreomycetidae</taxon>
        <taxon>Hypocreales</taxon>
        <taxon>Ophiocordycipitaceae</taxon>
        <taxon>Hirsutella</taxon>
    </lineage>
</organism>
<dbReference type="Proteomes" id="UP000824596">
    <property type="component" value="Unassembled WGS sequence"/>
</dbReference>
<dbReference type="GeneID" id="68355550"/>
<reference evidence="2" key="1">
    <citation type="submission" date="2021-09" db="EMBL/GenBank/DDBJ databases">
        <title>A high-quality genome of the endoparasitic fungus Hirsutella rhossiliensis with a comparison of Hirsutella genomes reveals transposable elements contributing to genome size variation.</title>
        <authorList>
            <person name="Lin R."/>
            <person name="Jiao Y."/>
            <person name="Sun X."/>
            <person name="Ling J."/>
            <person name="Xie B."/>
            <person name="Cheng X."/>
        </authorList>
    </citation>
    <scope>NUCLEOTIDE SEQUENCE</scope>
    <source>
        <strain evidence="2">HR02</strain>
    </source>
</reference>
<dbReference type="Gene3D" id="3.30.559.10">
    <property type="entry name" value="Chloramphenicol acetyltransferase-like domain"/>
    <property type="match status" value="1"/>
</dbReference>
<dbReference type="RefSeq" id="XP_044719832.1">
    <property type="nucleotide sequence ID" value="XM_044864892.1"/>
</dbReference>
<evidence type="ECO:0000256" key="1">
    <source>
        <dbReference type="SAM" id="MobiDB-lite"/>
    </source>
</evidence>
<evidence type="ECO:0000313" key="3">
    <source>
        <dbReference type="Proteomes" id="UP000824596"/>
    </source>
</evidence>
<feature type="region of interest" description="Disordered" evidence="1">
    <location>
        <begin position="227"/>
        <end position="271"/>
    </location>
</feature>
<name>A0A9P8MW74_9HYPO</name>
<evidence type="ECO:0000313" key="2">
    <source>
        <dbReference type="EMBL" id="KAH0962319.1"/>
    </source>
</evidence>
<comment type="caution">
    <text evidence="2">The sequence shown here is derived from an EMBL/GenBank/DDBJ whole genome shotgun (WGS) entry which is preliminary data.</text>
</comment>
<gene>
    <name evidence="2" type="ORF">HRG_06421</name>
</gene>
<feature type="compositionally biased region" description="Low complexity" evidence="1">
    <location>
        <begin position="238"/>
        <end position="250"/>
    </location>
</feature>
<sequence length="271" mass="30268">MTTPLATETRLLLENIVTTSPNGQVQLHDDVFPVHLADGATLYRVMFSTVLQFNDVLDAGKLQNAFSRLLDIGHWRKLGGRLKMKENGDLEVHVPTRFTAERPAMLYAYENFESNIAEHPLAPELPQSADTLSIDSVEEVQHFIRGPTFPTTFNEMIDQGAPQLLVKITAFFDATLLAITAPHVTWDGFGFSSFLQALQLILAGREDEVPPMLGSRHDMLVEMASRYSDNKVDKEAPQGEQQQQSMPQEPRSYNSLCSKSPLARSLSRRVG</sequence>